<feature type="transmembrane region" description="Helical" evidence="9">
    <location>
        <begin position="134"/>
        <end position="155"/>
    </location>
</feature>
<dbReference type="InterPro" id="IPR007387">
    <property type="entry name" value="TRAP_DctQ"/>
</dbReference>
<keyword evidence="6 9" id="KW-1133">Transmembrane helix</keyword>
<evidence type="ECO:0000256" key="3">
    <source>
        <dbReference type="ARBA" id="ARBA00022475"/>
    </source>
</evidence>
<evidence type="ECO:0000256" key="4">
    <source>
        <dbReference type="ARBA" id="ARBA00022519"/>
    </source>
</evidence>
<sequence length="175" mass="19338">MTLPLSPAARIFQTLWRLLTIIVVAAFTMMLVVMAIQVISRYALGIAVPWTDEVSRYLFLTEIFLGSVLALRYQEHIRITVVTDLLPPSLQQAAAVIADLISILVLLMIMGGAFNMMGRTAGVFASTFDMSFAWLYLMQLLAAALMVAMLVESLIARLLGKPSRTLLTDRASRSE</sequence>
<dbReference type="Proteomes" id="UP000321726">
    <property type="component" value="Unassembled WGS sequence"/>
</dbReference>
<dbReference type="Pfam" id="PF04290">
    <property type="entry name" value="DctQ"/>
    <property type="match status" value="1"/>
</dbReference>
<protein>
    <recommendedName>
        <fullName evidence="9">TRAP transporter small permease protein</fullName>
    </recommendedName>
</protein>
<comment type="similarity">
    <text evidence="8 9">Belongs to the TRAP transporter small permease family.</text>
</comment>
<evidence type="ECO:0000313" key="14">
    <source>
        <dbReference type="Proteomes" id="UP000321726"/>
    </source>
</evidence>
<feature type="domain" description="Tripartite ATP-independent periplasmic transporters DctQ component" evidence="10">
    <location>
        <begin position="30"/>
        <end position="158"/>
    </location>
</feature>
<evidence type="ECO:0000313" key="13">
    <source>
        <dbReference type="Proteomes" id="UP000184123"/>
    </source>
</evidence>
<comment type="subunit">
    <text evidence="9">The complex comprises the extracytoplasmic solute receptor protein and the two transmembrane proteins.</text>
</comment>
<dbReference type="EMBL" id="FRCA01000001">
    <property type="protein sequence ID" value="SHL47242.1"/>
    <property type="molecule type" value="Genomic_DNA"/>
</dbReference>
<evidence type="ECO:0000256" key="7">
    <source>
        <dbReference type="ARBA" id="ARBA00023136"/>
    </source>
</evidence>
<comment type="subcellular location">
    <subcellularLocation>
        <location evidence="1 9">Cell inner membrane</location>
        <topology evidence="1 9">Multi-pass membrane protein</topology>
    </subcellularLocation>
</comment>
<dbReference type="GO" id="GO:0005886">
    <property type="term" value="C:plasma membrane"/>
    <property type="evidence" value="ECO:0007669"/>
    <property type="project" value="UniProtKB-SubCell"/>
</dbReference>
<accession>A0A1M7AWY7</accession>
<dbReference type="RefSeq" id="WP_073433565.1">
    <property type="nucleotide sequence ID" value="NZ_BJXU01000004.1"/>
</dbReference>
<evidence type="ECO:0000256" key="2">
    <source>
        <dbReference type="ARBA" id="ARBA00022448"/>
    </source>
</evidence>
<evidence type="ECO:0000313" key="11">
    <source>
        <dbReference type="EMBL" id="GEN22227.1"/>
    </source>
</evidence>
<evidence type="ECO:0000256" key="8">
    <source>
        <dbReference type="ARBA" id="ARBA00038436"/>
    </source>
</evidence>
<feature type="transmembrane region" description="Helical" evidence="9">
    <location>
        <begin position="93"/>
        <end position="114"/>
    </location>
</feature>
<dbReference type="GO" id="GO:0022857">
    <property type="term" value="F:transmembrane transporter activity"/>
    <property type="evidence" value="ECO:0007669"/>
    <property type="project" value="UniProtKB-UniRule"/>
</dbReference>
<proteinExistence type="inferred from homology"/>
<gene>
    <name evidence="11" type="ORF">HCU01_01760</name>
    <name evidence="12" type="ORF">SAMN05660971_00674</name>
</gene>
<keyword evidence="3" id="KW-1003">Cell membrane</keyword>
<evidence type="ECO:0000313" key="12">
    <source>
        <dbReference type="EMBL" id="SHL47242.1"/>
    </source>
</evidence>
<comment type="function">
    <text evidence="9">Part of the tripartite ATP-independent periplasmic (TRAP) transport system.</text>
</comment>
<keyword evidence="5 9" id="KW-0812">Transmembrane</keyword>
<reference evidence="12 13" key="1">
    <citation type="submission" date="2016-11" db="EMBL/GenBank/DDBJ databases">
        <authorList>
            <person name="Jaros S."/>
            <person name="Januszkiewicz K."/>
            <person name="Wedrychowicz H."/>
        </authorList>
    </citation>
    <scope>NUCLEOTIDE SEQUENCE [LARGE SCALE GENOMIC DNA]</scope>
    <source>
        <strain evidence="12 13">DSM 4740</strain>
    </source>
</reference>
<dbReference type="PANTHER" id="PTHR35011">
    <property type="entry name" value="2,3-DIKETO-L-GULONATE TRAP TRANSPORTER SMALL PERMEASE PROTEIN YIAM"/>
    <property type="match status" value="1"/>
</dbReference>
<evidence type="ECO:0000256" key="6">
    <source>
        <dbReference type="ARBA" id="ARBA00022989"/>
    </source>
</evidence>
<dbReference type="Proteomes" id="UP000184123">
    <property type="component" value="Unassembled WGS sequence"/>
</dbReference>
<feature type="transmembrane region" description="Helical" evidence="9">
    <location>
        <begin position="15"/>
        <end position="39"/>
    </location>
</feature>
<dbReference type="OrthoDB" id="4964541at2"/>
<name>A0A1M7AWY7_9GAMM</name>
<dbReference type="InterPro" id="IPR055348">
    <property type="entry name" value="DctQ"/>
</dbReference>
<dbReference type="PANTHER" id="PTHR35011:SF2">
    <property type="entry name" value="2,3-DIKETO-L-GULONATE TRAP TRANSPORTER SMALL PERMEASE PROTEIN YIAM"/>
    <property type="match status" value="1"/>
</dbReference>
<dbReference type="EMBL" id="BJXU01000004">
    <property type="protein sequence ID" value="GEN22227.1"/>
    <property type="molecule type" value="Genomic_DNA"/>
</dbReference>
<evidence type="ECO:0000256" key="1">
    <source>
        <dbReference type="ARBA" id="ARBA00004429"/>
    </source>
</evidence>
<organism evidence="12 13">
    <name type="scientific">Halomonas cupida</name>
    <dbReference type="NCBI Taxonomy" id="44933"/>
    <lineage>
        <taxon>Bacteria</taxon>
        <taxon>Pseudomonadati</taxon>
        <taxon>Pseudomonadota</taxon>
        <taxon>Gammaproteobacteria</taxon>
        <taxon>Oceanospirillales</taxon>
        <taxon>Halomonadaceae</taxon>
        <taxon>Halomonas</taxon>
    </lineage>
</organism>
<dbReference type="GO" id="GO:0015740">
    <property type="term" value="P:C4-dicarboxylate transport"/>
    <property type="evidence" value="ECO:0007669"/>
    <property type="project" value="TreeGrafter"/>
</dbReference>
<keyword evidence="7 9" id="KW-0472">Membrane</keyword>
<dbReference type="AlphaFoldDB" id="A0A1M7AWY7"/>
<dbReference type="STRING" id="44933.SAMN05660971_00674"/>
<keyword evidence="14" id="KW-1185">Reference proteome</keyword>
<evidence type="ECO:0000256" key="5">
    <source>
        <dbReference type="ARBA" id="ARBA00022692"/>
    </source>
</evidence>
<evidence type="ECO:0000256" key="9">
    <source>
        <dbReference type="RuleBase" id="RU369079"/>
    </source>
</evidence>
<keyword evidence="4 9" id="KW-0997">Cell inner membrane</keyword>
<reference evidence="11 14" key="2">
    <citation type="submission" date="2019-07" db="EMBL/GenBank/DDBJ databases">
        <title>Whole genome shotgun sequence of Halomonas cupida NBRC 102219.</title>
        <authorList>
            <person name="Hosoyama A."/>
            <person name="Uohara A."/>
            <person name="Ohji S."/>
            <person name="Ichikawa N."/>
        </authorList>
    </citation>
    <scope>NUCLEOTIDE SEQUENCE [LARGE SCALE GENOMIC DNA]</scope>
    <source>
        <strain evidence="11 14">NBRC 102219</strain>
    </source>
</reference>
<feature type="transmembrane region" description="Helical" evidence="9">
    <location>
        <begin position="54"/>
        <end position="73"/>
    </location>
</feature>
<keyword evidence="2 9" id="KW-0813">Transport</keyword>
<evidence type="ECO:0000259" key="10">
    <source>
        <dbReference type="Pfam" id="PF04290"/>
    </source>
</evidence>